<comment type="caution">
    <text evidence="10">The sequence shown here is derived from an EMBL/GenBank/DDBJ whole genome shotgun (WGS) entry which is preliminary data.</text>
</comment>
<keyword evidence="11" id="KW-1185">Reference proteome</keyword>
<keyword evidence="9" id="KW-0812">Transmembrane</keyword>
<name>H1HJ39_9BACT</name>
<dbReference type="PATRIC" id="fig|999422.3.peg.162"/>
<dbReference type="AlphaFoldDB" id="H1HJ39"/>
<keyword evidence="9" id="KW-1133">Transmembrane helix</keyword>
<dbReference type="Gene3D" id="3.10.50.40">
    <property type="match status" value="1"/>
</dbReference>
<evidence type="ECO:0000256" key="3">
    <source>
        <dbReference type="ARBA" id="ARBA00006577"/>
    </source>
</evidence>
<keyword evidence="6" id="KW-0697">Rotamase</keyword>
<protein>
    <recommendedName>
        <fullName evidence="4">peptidylprolyl isomerase</fullName>
        <ecNumber evidence="4">5.2.1.8</ecNumber>
    </recommendedName>
</protein>
<evidence type="ECO:0000256" key="1">
    <source>
        <dbReference type="ARBA" id="ARBA00000971"/>
    </source>
</evidence>
<keyword evidence="7" id="KW-0143">Chaperone</keyword>
<gene>
    <name evidence="10" type="ORF">HMPREF9944_00172</name>
</gene>
<evidence type="ECO:0000256" key="2">
    <source>
        <dbReference type="ARBA" id="ARBA00004496"/>
    </source>
</evidence>
<keyword evidence="8" id="KW-0413">Isomerase</keyword>
<comment type="subcellular location">
    <subcellularLocation>
        <location evidence="2">Cytoplasm</location>
    </subcellularLocation>
</comment>
<dbReference type="EMBL" id="AGEK01000011">
    <property type="protein sequence ID" value="EHO74323.1"/>
    <property type="molecule type" value="Genomic_DNA"/>
</dbReference>
<dbReference type="PANTHER" id="PTHR47861:SF3">
    <property type="entry name" value="FKBP-TYPE PEPTIDYL-PROLYL CIS-TRANS ISOMERASE SLYD"/>
    <property type="match status" value="1"/>
</dbReference>
<dbReference type="HOGENOM" id="CLU_098197_0_0_10"/>
<organism evidence="10 11">
    <name type="scientific">Segatella maculosa OT 289</name>
    <dbReference type="NCBI Taxonomy" id="999422"/>
    <lineage>
        <taxon>Bacteria</taxon>
        <taxon>Pseudomonadati</taxon>
        <taxon>Bacteroidota</taxon>
        <taxon>Bacteroidia</taxon>
        <taxon>Bacteroidales</taxon>
        <taxon>Prevotellaceae</taxon>
        <taxon>Segatella</taxon>
    </lineage>
</organism>
<evidence type="ECO:0000313" key="11">
    <source>
        <dbReference type="Proteomes" id="UP000003167"/>
    </source>
</evidence>
<comment type="catalytic activity">
    <reaction evidence="1">
        <text>[protein]-peptidylproline (omega=180) = [protein]-peptidylproline (omega=0)</text>
        <dbReference type="Rhea" id="RHEA:16237"/>
        <dbReference type="Rhea" id="RHEA-COMP:10747"/>
        <dbReference type="Rhea" id="RHEA-COMP:10748"/>
        <dbReference type="ChEBI" id="CHEBI:83833"/>
        <dbReference type="ChEBI" id="CHEBI:83834"/>
        <dbReference type="EC" id="5.2.1.8"/>
    </reaction>
</comment>
<evidence type="ECO:0000256" key="6">
    <source>
        <dbReference type="ARBA" id="ARBA00023110"/>
    </source>
</evidence>
<evidence type="ECO:0000256" key="5">
    <source>
        <dbReference type="ARBA" id="ARBA00022490"/>
    </source>
</evidence>
<dbReference type="PANTHER" id="PTHR47861">
    <property type="entry name" value="FKBP-TYPE PEPTIDYL-PROLYL CIS-TRANS ISOMERASE SLYD"/>
    <property type="match status" value="1"/>
</dbReference>
<accession>H1HJ39</accession>
<reference evidence="10 11" key="1">
    <citation type="submission" date="2011-12" db="EMBL/GenBank/DDBJ databases">
        <title>The Genome Sequence of Prevotella maculosa OT 289.</title>
        <authorList>
            <consortium name="The Broad Institute Genome Sequencing Platform"/>
            <person name="Earl A."/>
            <person name="Ward D."/>
            <person name="Feldgarden M."/>
            <person name="Gevers D."/>
            <person name="Izard J."/>
            <person name="Blanton J.M."/>
            <person name="Mathney J."/>
            <person name="Tanner A.C."/>
            <person name="Dewhirst F.E."/>
            <person name="Young S.K."/>
            <person name="Zeng Q."/>
            <person name="Gargeya S."/>
            <person name="Fitzgerald M."/>
            <person name="Haas B."/>
            <person name="Abouelleil A."/>
            <person name="Alvarado L."/>
            <person name="Arachchi H.M."/>
            <person name="Berlin A."/>
            <person name="Chapman S.B."/>
            <person name="Gearin G."/>
            <person name="Goldberg J."/>
            <person name="Griggs A."/>
            <person name="Gujja S."/>
            <person name="Hansen M."/>
            <person name="Heiman D."/>
            <person name="Howarth C."/>
            <person name="Larimer J."/>
            <person name="Lui A."/>
            <person name="MacDonald P.J.P."/>
            <person name="McCowen C."/>
            <person name="Montmayeur A."/>
            <person name="Murphy C."/>
            <person name="Neiman D."/>
            <person name="Pearson M."/>
            <person name="Priest M."/>
            <person name="Roberts A."/>
            <person name="Saif S."/>
            <person name="Shea T."/>
            <person name="Sisk P."/>
            <person name="Stolte C."/>
            <person name="Sykes S."/>
            <person name="Wortman J."/>
            <person name="Nusbaum C."/>
            <person name="Birren B."/>
        </authorList>
    </citation>
    <scope>NUCLEOTIDE SEQUENCE [LARGE SCALE GENOMIC DNA]</scope>
    <source>
        <strain evidence="10 11">OT 289</strain>
    </source>
</reference>
<sequence>MCDDIENRKKSFKNLFVYRTHIVLLFMFSAKSTIFAKRLIYLFYLSIMEKSLNKYIVASYKLYDVTEGKKELVEETSADRPFVFLSGFGVTLPAFEDALVNLGKGECFDFSLTAEQAYGAYYQERVIELDKSVFKVDGKFDEAHIVVGAIVPLQNEDGNRFNGRILTVTADKVKVDLNHPFAGKKLNFVGKVIESHEADSEEITDFVNMLNGESGCGGCSGRCGGGNCEGGCGCH</sequence>
<feature type="transmembrane region" description="Helical" evidence="9">
    <location>
        <begin position="21"/>
        <end position="44"/>
    </location>
</feature>
<dbReference type="GO" id="GO:0003755">
    <property type="term" value="F:peptidyl-prolyl cis-trans isomerase activity"/>
    <property type="evidence" value="ECO:0007669"/>
    <property type="project" value="UniProtKB-KW"/>
</dbReference>
<comment type="similarity">
    <text evidence="3">Belongs to the FKBP-type PPIase family.</text>
</comment>
<evidence type="ECO:0000256" key="4">
    <source>
        <dbReference type="ARBA" id="ARBA00013194"/>
    </source>
</evidence>
<dbReference type="Proteomes" id="UP000003167">
    <property type="component" value="Unassembled WGS sequence"/>
</dbReference>
<evidence type="ECO:0000256" key="7">
    <source>
        <dbReference type="ARBA" id="ARBA00023186"/>
    </source>
</evidence>
<dbReference type="InterPro" id="IPR046357">
    <property type="entry name" value="PPIase_dom_sf"/>
</dbReference>
<dbReference type="Gene3D" id="2.40.10.330">
    <property type="match status" value="1"/>
</dbReference>
<evidence type="ECO:0000313" key="10">
    <source>
        <dbReference type="EMBL" id="EHO74323.1"/>
    </source>
</evidence>
<dbReference type="GO" id="GO:0005737">
    <property type="term" value="C:cytoplasm"/>
    <property type="evidence" value="ECO:0007669"/>
    <property type="project" value="UniProtKB-SubCell"/>
</dbReference>
<dbReference type="SUPFAM" id="SSF54534">
    <property type="entry name" value="FKBP-like"/>
    <property type="match status" value="1"/>
</dbReference>
<keyword evidence="9" id="KW-0472">Membrane</keyword>
<proteinExistence type="inferred from homology"/>
<dbReference type="EC" id="5.2.1.8" evidence="4"/>
<dbReference type="InterPro" id="IPR048261">
    <property type="entry name" value="SlpA/SlyD-like_ins_sf"/>
</dbReference>
<dbReference type="STRING" id="999422.HMPREF9944_00172"/>
<evidence type="ECO:0000256" key="9">
    <source>
        <dbReference type="SAM" id="Phobius"/>
    </source>
</evidence>
<keyword evidence="5" id="KW-0963">Cytoplasm</keyword>
<evidence type="ECO:0000256" key="8">
    <source>
        <dbReference type="ARBA" id="ARBA00023235"/>
    </source>
</evidence>